<organism evidence="6 7">
    <name type="scientific">Raphidocelis subcapitata</name>
    <dbReference type="NCBI Taxonomy" id="307507"/>
    <lineage>
        <taxon>Eukaryota</taxon>
        <taxon>Viridiplantae</taxon>
        <taxon>Chlorophyta</taxon>
        <taxon>core chlorophytes</taxon>
        <taxon>Chlorophyceae</taxon>
        <taxon>CS clade</taxon>
        <taxon>Sphaeropleales</taxon>
        <taxon>Selenastraceae</taxon>
        <taxon>Raphidocelis</taxon>
    </lineage>
</organism>
<dbReference type="InParanoid" id="A0A2V0PM30"/>
<evidence type="ECO:0000313" key="7">
    <source>
        <dbReference type="Proteomes" id="UP000247498"/>
    </source>
</evidence>
<evidence type="ECO:0000256" key="1">
    <source>
        <dbReference type="ARBA" id="ARBA00008361"/>
    </source>
</evidence>
<feature type="domain" description="Methyltransferase type 11" evidence="5">
    <location>
        <begin position="128"/>
        <end position="236"/>
    </location>
</feature>
<name>A0A2V0PM30_9CHLO</name>
<dbReference type="InterPro" id="IPR029063">
    <property type="entry name" value="SAM-dependent_MTases_sf"/>
</dbReference>
<dbReference type="Proteomes" id="UP000247498">
    <property type="component" value="Unassembled WGS sequence"/>
</dbReference>
<accession>A0A2V0PM30</accession>
<dbReference type="PANTHER" id="PTHR12176">
    <property type="entry name" value="SAM-DEPENDENT METHYLTRANSFERASE SUPERFAMILY PROTEIN"/>
    <property type="match status" value="1"/>
</dbReference>
<dbReference type="GO" id="GO:0032259">
    <property type="term" value="P:methylation"/>
    <property type="evidence" value="ECO:0007669"/>
    <property type="project" value="UniProtKB-KW"/>
</dbReference>
<dbReference type="OrthoDB" id="411785at2759"/>
<dbReference type="InterPro" id="IPR051419">
    <property type="entry name" value="Lys/N-term_MeTrsfase_sf"/>
</dbReference>
<keyword evidence="3" id="KW-0808">Transferase</keyword>
<evidence type="ECO:0000259" key="5">
    <source>
        <dbReference type="Pfam" id="PF08241"/>
    </source>
</evidence>
<feature type="region of interest" description="Disordered" evidence="4">
    <location>
        <begin position="42"/>
        <end position="73"/>
    </location>
</feature>
<dbReference type="EMBL" id="BDRX01000116">
    <property type="protein sequence ID" value="GBF98105.1"/>
    <property type="molecule type" value="Genomic_DNA"/>
</dbReference>
<dbReference type="Pfam" id="PF08241">
    <property type="entry name" value="Methyltransf_11"/>
    <property type="match status" value="1"/>
</dbReference>
<evidence type="ECO:0000256" key="2">
    <source>
        <dbReference type="ARBA" id="ARBA00022603"/>
    </source>
</evidence>
<comment type="similarity">
    <text evidence="1">Belongs to the methyltransferase superfamily.</text>
</comment>
<keyword evidence="7" id="KW-1185">Reference proteome</keyword>
<dbReference type="SUPFAM" id="SSF53335">
    <property type="entry name" value="S-adenosyl-L-methionine-dependent methyltransferases"/>
    <property type="match status" value="1"/>
</dbReference>
<evidence type="ECO:0000256" key="3">
    <source>
        <dbReference type="ARBA" id="ARBA00022679"/>
    </source>
</evidence>
<dbReference type="GO" id="GO:0008757">
    <property type="term" value="F:S-adenosylmethionine-dependent methyltransferase activity"/>
    <property type="evidence" value="ECO:0007669"/>
    <property type="project" value="InterPro"/>
</dbReference>
<gene>
    <name evidence="6" type="ORF">Rsub_10851</name>
</gene>
<dbReference type="Gene3D" id="3.40.50.150">
    <property type="entry name" value="Vaccinia Virus protein VP39"/>
    <property type="match status" value="1"/>
</dbReference>
<proteinExistence type="inferred from homology"/>
<protein>
    <recommendedName>
        <fullName evidence="5">Methyltransferase type 11 domain-containing protein</fullName>
    </recommendedName>
</protein>
<feature type="compositionally biased region" description="Gly residues" evidence="4">
    <location>
        <begin position="45"/>
        <end position="55"/>
    </location>
</feature>
<comment type="caution">
    <text evidence="6">The sequence shown here is derived from an EMBL/GenBank/DDBJ whole genome shotgun (WGS) entry which is preliminary data.</text>
</comment>
<evidence type="ECO:0000256" key="4">
    <source>
        <dbReference type="SAM" id="MobiDB-lite"/>
    </source>
</evidence>
<dbReference type="AlphaFoldDB" id="A0A2V0PM30"/>
<dbReference type="InterPro" id="IPR013216">
    <property type="entry name" value="Methyltransf_11"/>
</dbReference>
<reference evidence="6 7" key="1">
    <citation type="journal article" date="2018" name="Sci. Rep.">
        <title>Raphidocelis subcapitata (=Pseudokirchneriella subcapitata) provides an insight into genome evolution and environmental adaptations in the Sphaeropleales.</title>
        <authorList>
            <person name="Suzuki S."/>
            <person name="Yamaguchi H."/>
            <person name="Nakajima N."/>
            <person name="Kawachi M."/>
        </authorList>
    </citation>
    <scope>NUCLEOTIDE SEQUENCE [LARGE SCALE GENOMIC DNA]</scope>
    <source>
        <strain evidence="6 7">NIES-35</strain>
    </source>
</reference>
<sequence length="300" mass="31532">MPGLYACHQPAAQCIRHRTRQWAVVSPQAGWTCGRRGRVRACSSGGAGSDTGAGAGSAYEDAAAPTTSGGSAYDHPALYTSDDAFWDRGYWDRRFAGGEPLGYDWYRSYDGGLRKVITSHLPREARVLQVGVGTSSIQVDMAMRDGYAAVHSVDYSPVAIARQEEARAAAPPRLRAALSYAVADMRRLEGLAGGAFGGALDKGALDALLCGDDGEADAAAAIREIWRVLAPGAAYVMVTSGSPRSRLPLLSAAVPWASVAVYEIGQRGALTGPFDSQADEEAVAALPAMGYSHLAYVCSK</sequence>
<dbReference type="PANTHER" id="PTHR12176:SF79">
    <property type="entry name" value="METHYLTRANSFERASE TYPE 11 DOMAIN-CONTAINING PROTEIN"/>
    <property type="match status" value="1"/>
</dbReference>
<keyword evidence="2" id="KW-0489">Methyltransferase</keyword>
<evidence type="ECO:0000313" key="6">
    <source>
        <dbReference type="EMBL" id="GBF98105.1"/>
    </source>
</evidence>